<dbReference type="InterPro" id="IPR000620">
    <property type="entry name" value="EamA_dom"/>
</dbReference>
<dbReference type="PANTHER" id="PTHR32322:SF2">
    <property type="entry name" value="EAMA DOMAIN-CONTAINING PROTEIN"/>
    <property type="match status" value="1"/>
</dbReference>
<dbReference type="RefSeq" id="WP_072302603.1">
    <property type="nucleotide sequence ID" value="NZ_FPIY01000001.1"/>
</dbReference>
<dbReference type="STRING" id="76595.SAMN05660313_00961"/>
<accession>A0A1K1MVG4</accession>
<protein>
    <submittedName>
        <fullName evidence="8">Glucose uptake protein GlcU</fullName>
    </submittedName>
</protein>
<gene>
    <name evidence="8" type="ORF">SAMN05660313_00961</name>
</gene>
<comment type="subcellular location">
    <subcellularLocation>
        <location evidence="1">Membrane</location>
        <topology evidence="1">Multi-pass membrane protein</topology>
    </subcellularLocation>
</comment>
<evidence type="ECO:0000256" key="1">
    <source>
        <dbReference type="ARBA" id="ARBA00004141"/>
    </source>
</evidence>
<evidence type="ECO:0000313" key="9">
    <source>
        <dbReference type="Proteomes" id="UP000183257"/>
    </source>
</evidence>
<evidence type="ECO:0000256" key="4">
    <source>
        <dbReference type="ARBA" id="ARBA00022989"/>
    </source>
</evidence>
<dbReference type="AlphaFoldDB" id="A0A1K1MVG4"/>
<feature type="transmembrane region" description="Helical" evidence="6">
    <location>
        <begin position="6"/>
        <end position="22"/>
    </location>
</feature>
<dbReference type="OrthoDB" id="1524053at2"/>
<dbReference type="PANTHER" id="PTHR32322">
    <property type="entry name" value="INNER MEMBRANE TRANSPORTER"/>
    <property type="match status" value="1"/>
</dbReference>
<evidence type="ECO:0000256" key="3">
    <source>
        <dbReference type="ARBA" id="ARBA00022692"/>
    </source>
</evidence>
<proteinExistence type="inferred from homology"/>
<feature type="transmembrane region" description="Helical" evidence="6">
    <location>
        <begin position="178"/>
        <end position="199"/>
    </location>
</feature>
<dbReference type="Pfam" id="PF00892">
    <property type="entry name" value="EamA"/>
    <property type="match status" value="2"/>
</dbReference>
<keyword evidence="9" id="KW-1185">Reference proteome</keyword>
<feature type="transmembrane region" description="Helical" evidence="6">
    <location>
        <begin position="269"/>
        <end position="285"/>
    </location>
</feature>
<feature type="transmembrane region" description="Helical" evidence="6">
    <location>
        <begin position="241"/>
        <end position="262"/>
    </location>
</feature>
<evidence type="ECO:0000313" key="8">
    <source>
        <dbReference type="EMBL" id="SFW27188.1"/>
    </source>
</evidence>
<feature type="transmembrane region" description="Helical" evidence="6">
    <location>
        <begin position="146"/>
        <end position="166"/>
    </location>
</feature>
<sequence>MINLALSILFSSLIFIVFKLFYTYKIQTLYAIIANYFVACLVGLFFYKDPVIVSEIPYKPWFIGAFFLGFLFIVVFYVMAKTSQQLGVSVASVATKMSLVIPVIGGIYLYNEHLTPLKTLGILLALFAVYFASIKKGKGVFKPKTLLLPFLVFIGSGTIDISLKYLKEAFVSEAEIPLFSSFTFLTAGIFGVIFILIKAKKQPIKVNFKNVVAGIFLGIPNFFSIYYLIKALGESNFSNASIFTINNVAIVLFTTIIGILFFKEKLSSKNWIGISLAICSIILMAM</sequence>
<feature type="transmembrane region" description="Helical" evidence="6">
    <location>
        <begin position="86"/>
        <end position="110"/>
    </location>
</feature>
<evidence type="ECO:0000259" key="7">
    <source>
        <dbReference type="Pfam" id="PF00892"/>
    </source>
</evidence>
<dbReference type="InterPro" id="IPR050638">
    <property type="entry name" value="AA-Vitamin_Transporters"/>
</dbReference>
<comment type="similarity">
    <text evidence="2">Belongs to the EamA transporter family.</text>
</comment>
<feature type="domain" description="EamA" evidence="7">
    <location>
        <begin position="148"/>
        <end position="285"/>
    </location>
</feature>
<feature type="transmembrane region" description="Helical" evidence="6">
    <location>
        <begin position="211"/>
        <end position="229"/>
    </location>
</feature>
<keyword evidence="5 6" id="KW-0472">Membrane</keyword>
<dbReference type="GO" id="GO:0016020">
    <property type="term" value="C:membrane"/>
    <property type="evidence" value="ECO:0007669"/>
    <property type="project" value="UniProtKB-SubCell"/>
</dbReference>
<keyword evidence="3 6" id="KW-0812">Transmembrane</keyword>
<evidence type="ECO:0000256" key="2">
    <source>
        <dbReference type="ARBA" id="ARBA00007362"/>
    </source>
</evidence>
<dbReference type="Proteomes" id="UP000183257">
    <property type="component" value="Unassembled WGS sequence"/>
</dbReference>
<reference evidence="9" key="1">
    <citation type="submission" date="2016-11" db="EMBL/GenBank/DDBJ databases">
        <authorList>
            <person name="Varghese N."/>
            <person name="Submissions S."/>
        </authorList>
    </citation>
    <scope>NUCLEOTIDE SEQUENCE [LARGE SCALE GENOMIC DNA]</scope>
    <source>
        <strain evidence="9">DSM 24786</strain>
    </source>
</reference>
<dbReference type="InterPro" id="IPR037185">
    <property type="entry name" value="EmrE-like"/>
</dbReference>
<feature type="transmembrane region" description="Helical" evidence="6">
    <location>
        <begin position="29"/>
        <end position="47"/>
    </location>
</feature>
<feature type="transmembrane region" description="Helical" evidence="6">
    <location>
        <begin position="116"/>
        <end position="134"/>
    </location>
</feature>
<dbReference type="Gene3D" id="1.10.3730.20">
    <property type="match status" value="2"/>
</dbReference>
<evidence type="ECO:0000256" key="5">
    <source>
        <dbReference type="ARBA" id="ARBA00023136"/>
    </source>
</evidence>
<evidence type="ECO:0000256" key="6">
    <source>
        <dbReference type="SAM" id="Phobius"/>
    </source>
</evidence>
<feature type="transmembrane region" description="Helical" evidence="6">
    <location>
        <begin position="59"/>
        <end position="79"/>
    </location>
</feature>
<organism evidence="8 9">
    <name type="scientific">Cellulophaga fucicola</name>
    <dbReference type="NCBI Taxonomy" id="76595"/>
    <lineage>
        <taxon>Bacteria</taxon>
        <taxon>Pseudomonadati</taxon>
        <taxon>Bacteroidota</taxon>
        <taxon>Flavobacteriia</taxon>
        <taxon>Flavobacteriales</taxon>
        <taxon>Flavobacteriaceae</taxon>
        <taxon>Cellulophaga</taxon>
    </lineage>
</organism>
<name>A0A1K1MVG4_9FLAO</name>
<dbReference type="EMBL" id="FPIY01000001">
    <property type="protein sequence ID" value="SFW27188.1"/>
    <property type="molecule type" value="Genomic_DNA"/>
</dbReference>
<feature type="domain" description="EamA" evidence="7">
    <location>
        <begin position="4"/>
        <end position="133"/>
    </location>
</feature>
<dbReference type="SUPFAM" id="SSF103481">
    <property type="entry name" value="Multidrug resistance efflux transporter EmrE"/>
    <property type="match status" value="2"/>
</dbReference>
<keyword evidence="4 6" id="KW-1133">Transmembrane helix</keyword>